<evidence type="ECO:0000256" key="4">
    <source>
        <dbReference type="ARBA" id="ARBA00022989"/>
    </source>
</evidence>
<organism evidence="9">
    <name type="scientific">Noccaea caerulescens</name>
    <name type="common">Alpine penny-cress</name>
    <name type="synonym">Thlaspi caerulescens</name>
    <dbReference type="NCBI Taxonomy" id="107243"/>
    <lineage>
        <taxon>Eukaryota</taxon>
        <taxon>Viridiplantae</taxon>
        <taxon>Streptophyta</taxon>
        <taxon>Embryophyta</taxon>
        <taxon>Tracheophyta</taxon>
        <taxon>Spermatophyta</taxon>
        <taxon>Magnoliopsida</taxon>
        <taxon>eudicotyledons</taxon>
        <taxon>Gunneridae</taxon>
        <taxon>Pentapetalae</taxon>
        <taxon>rosids</taxon>
        <taxon>malvids</taxon>
        <taxon>Brassicales</taxon>
        <taxon>Brassicaceae</taxon>
        <taxon>Coluteocarpeae</taxon>
        <taxon>Noccaea</taxon>
    </lineage>
</organism>
<feature type="transmembrane region" description="Helical" evidence="6">
    <location>
        <begin position="397"/>
        <end position="415"/>
    </location>
</feature>
<feature type="transmembrane region" description="Helical" evidence="6">
    <location>
        <begin position="357"/>
        <end position="376"/>
    </location>
</feature>
<name>A0A1J3G6T8_NOCCA</name>
<feature type="transmembrane region" description="Helical" evidence="6">
    <location>
        <begin position="435"/>
        <end position="453"/>
    </location>
</feature>
<feature type="transmembrane region" description="Helical" evidence="6">
    <location>
        <begin position="326"/>
        <end position="345"/>
    </location>
</feature>
<dbReference type="InterPro" id="IPR009637">
    <property type="entry name" value="GPR107/GPR108-like"/>
</dbReference>
<gene>
    <name evidence="9" type="ORF">LC_TR15583_c0_g1_i1_g.53729</name>
</gene>
<dbReference type="InterPro" id="IPR053937">
    <property type="entry name" value="GOST_TM"/>
</dbReference>
<evidence type="ECO:0000313" key="9">
    <source>
        <dbReference type="EMBL" id="JAU50520.1"/>
    </source>
</evidence>
<evidence type="ECO:0000259" key="8">
    <source>
        <dbReference type="Pfam" id="PF06814"/>
    </source>
</evidence>
<accession>A0A1J3G6T8</accession>
<dbReference type="GO" id="GO:0005794">
    <property type="term" value="C:Golgi apparatus"/>
    <property type="evidence" value="ECO:0007669"/>
    <property type="project" value="TreeGrafter"/>
</dbReference>
<feature type="transmembrane region" description="Helical" evidence="6">
    <location>
        <begin position="253"/>
        <end position="275"/>
    </location>
</feature>
<feature type="domain" description="GOST seven transmembrane" evidence="8">
    <location>
        <begin position="217"/>
        <end position="458"/>
    </location>
</feature>
<dbReference type="Pfam" id="PF06814">
    <property type="entry name" value="GOST_TM"/>
    <property type="match status" value="1"/>
</dbReference>
<dbReference type="EMBL" id="GEVK01002312">
    <property type="protein sequence ID" value="JAU50520.1"/>
    <property type="molecule type" value="Transcribed_RNA"/>
</dbReference>
<feature type="signal peptide" evidence="7">
    <location>
        <begin position="1"/>
        <end position="25"/>
    </location>
</feature>
<protein>
    <submittedName>
        <fullName evidence="9">Transmembrane protein 87A</fullName>
    </submittedName>
</protein>
<feature type="chain" id="PRO_5009622071" evidence="7">
    <location>
        <begin position="26"/>
        <end position="516"/>
    </location>
</feature>
<evidence type="ECO:0000256" key="1">
    <source>
        <dbReference type="ARBA" id="ARBA00004141"/>
    </source>
</evidence>
<sequence>MATLPLGFGAIVLLLVGSLINAADAAIHVYDNKRFTKISNGLYVPGDMEALYASKLQDVDAASSGTNFKGKSVIRFDDITFVRTKEAASKPKSNLENAGLVETLVFEVKDRERIGGSFLKSDVICCTQELADAGSCNLGEVIIQRDPSEPDWPKRIRTFFEKHREEVKMSPEALVINKTGLYTVYFMTCDQDLDGTVVRGRSVWKNLGGYLPGETAPLMKFYGFMFLAYVVLGLVWFPQVARYWKDGIQLHSHVSLVIAFSMGELALLYFDFAYLDSVGTSPIEVTLWAVTFSSARKALSRLLLLVITSGYGIVKPDLSGRTLKMLLLGVMCFVISVSLGLAQQFGGLPEDGMTLLMLSWAILETCFLHWIFRSLWNTLKKLKVNKRNIGKLELYKNFAVVLVTMVVLNFAWIYVEVYVYDSLNELWQVKWMIPGFWYVLAYALMVVICFFWPPNEKPTRYLYVAEMEEEYEEEEEDLVLAEAGMKSEDGSNVERDERKSLLEAFILLFGNIPRES</sequence>
<evidence type="ECO:0000256" key="3">
    <source>
        <dbReference type="ARBA" id="ARBA00022729"/>
    </source>
</evidence>
<evidence type="ECO:0000256" key="2">
    <source>
        <dbReference type="ARBA" id="ARBA00022692"/>
    </source>
</evidence>
<reference evidence="9" key="1">
    <citation type="submission" date="2016-07" db="EMBL/GenBank/DDBJ databases">
        <title>De novo transcriptome assembly of four accessions of the metal hyperaccumulator plant Noccaea caerulescens.</title>
        <authorList>
            <person name="Blande D."/>
            <person name="Halimaa P."/>
            <person name="Tervahauta A.I."/>
            <person name="Aarts M.G."/>
            <person name="Karenlampi S.O."/>
        </authorList>
    </citation>
    <scope>NUCLEOTIDE SEQUENCE</scope>
</reference>
<dbReference type="AlphaFoldDB" id="A0A1J3G6T8"/>
<evidence type="ECO:0000256" key="6">
    <source>
        <dbReference type="SAM" id="Phobius"/>
    </source>
</evidence>
<dbReference type="PANTHER" id="PTHR21229:SF55">
    <property type="entry name" value="EXPRESSED PROTEIN-RELATED"/>
    <property type="match status" value="1"/>
</dbReference>
<keyword evidence="5 6" id="KW-0472">Membrane</keyword>
<feature type="transmembrane region" description="Helical" evidence="6">
    <location>
        <begin position="295"/>
        <end position="314"/>
    </location>
</feature>
<comment type="subcellular location">
    <subcellularLocation>
        <location evidence="1">Membrane</location>
        <topology evidence="1">Multi-pass membrane protein</topology>
    </subcellularLocation>
</comment>
<keyword evidence="3 7" id="KW-0732">Signal</keyword>
<dbReference type="GO" id="GO:0016020">
    <property type="term" value="C:membrane"/>
    <property type="evidence" value="ECO:0007669"/>
    <property type="project" value="UniProtKB-SubCell"/>
</dbReference>
<proteinExistence type="predicted"/>
<keyword evidence="4 6" id="KW-1133">Transmembrane helix</keyword>
<evidence type="ECO:0000256" key="7">
    <source>
        <dbReference type="SAM" id="SignalP"/>
    </source>
</evidence>
<keyword evidence="2 6" id="KW-0812">Transmembrane</keyword>
<feature type="transmembrane region" description="Helical" evidence="6">
    <location>
        <begin position="221"/>
        <end position="241"/>
    </location>
</feature>
<dbReference type="PANTHER" id="PTHR21229">
    <property type="entry name" value="LUNG SEVEN TRANSMEMBRANE RECEPTOR"/>
    <property type="match status" value="1"/>
</dbReference>
<evidence type="ECO:0000256" key="5">
    <source>
        <dbReference type="ARBA" id="ARBA00023136"/>
    </source>
</evidence>